<gene>
    <name evidence="1" type="ORF">MNB_SV-13-1954</name>
</gene>
<evidence type="ECO:0000313" key="1">
    <source>
        <dbReference type="EMBL" id="SFV54599.1"/>
    </source>
</evidence>
<organism evidence="1">
    <name type="scientific">hydrothermal vent metagenome</name>
    <dbReference type="NCBI Taxonomy" id="652676"/>
    <lineage>
        <taxon>unclassified sequences</taxon>
        <taxon>metagenomes</taxon>
        <taxon>ecological metagenomes</taxon>
    </lineage>
</organism>
<dbReference type="AlphaFoldDB" id="A0A1W1BM37"/>
<name>A0A1W1BM37_9ZZZZ</name>
<reference evidence="1" key="1">
    <citation type="submission" date="2016-10" db="EMBL/GenBank/DDBJ databases">
        <authorList>
            <person name="de Groot N.N."/>
        </authorList>
    </citation>
    <scope>NUCLEOTIDE SEQUENCE</scope>
</reference>
<proteinExistence type="predicted"/>
<dbReference type="EMBL" id="FPHM01000019">
    <property type="protein sequence ID" value="SFV54599.1"/>
    <property type="molecule type" value="Genomic_DNA"/>
</dbReference>
<protein>
    <submittedName>
        <fullName evidence="1">Uncharacterized protein</fullName>
    </submittedName>
</protein>
<accession>A0A1W1BM37</accession>
<sequence>MYHYDRASDFNLEEGVEYLEIRANVVYPWKKSHRVLFSTDKTYMSKMSQTLQETLNALAPIDNRENNLYLEHKRNSSSCRIVYNAVIVTNKDKIYKMNTIQDIRSVLGTIDTEGEIALLLWLHDYENTLEQYRRTFQGFEATGWYQPMIGEAQKCTNREYKRYFDRNMNFVMEVELRKEKSNITCVRWMPPTLLECR</sequence>